<dbReference type="Proteomes" id="UP000005408">
    <property type="component" value="Unassembled WGS sequence"/>
</dbReference>
<evidence type="ECO:0000313" key="4">
    <source>
        <dbReference type="Proteomes" id="UP000005408"/>
    </source>
</evidence>
<keyword evidence="4" id="KW-1185">Reference proteome</keyword>
<feature type="domain" description="Mitochondria-eating protein C-terminal" evidence="2">
    <location>
        <begin position="244"/>
        <end position="426"/>
    </location>
</feature>
<evidence type="ECO:0000256" key="1">
    <source>
        <dbReference type="SAM" id="MobiDB-lite"/>
    </source>
</evidence>
<evidence type="ECO:0000313" key="3">
    <source>
        <dbReference type="EnsemblMetazoa" id="G26712.1:cds"/>
    </source>
</evidence>
<proteinExistence type="predicted"/>
<reference evidence="3" key="1">
    <citation type="submission" date="2022-08" db="UniProtKB">
        <authorList>
            <consortium name="EnsemblMetazoa"/>
        </authorList>
    </citation>
    <scope>IDENTIFICATION</scope>
    <source>
        <strain evidence="3">05x7-T-G4-1.051#20</strain>
    </source>
</reference>
<feature type="region of interest" description="Disordered" evidence="1">
    <location>
        <begin position="148"/>
        <end position="169"/>
    </location>
</feature>
<organism evidence="3 4">
    <name type="scientific">Magallana gigas</name>
    <name type="common">Pacific oyster</name>
    <name type="synonym">Crassostrea gigas</name>
    <dbReference type="NCBI Taxonomy" id="29159"/>
    <lineage>
        <taxon>Eukaryota</taxon>
        <taxon>Metazoa</taxon>
        <taxon>Spiralia</taxon>
        <taxon>Lophotrochozoa</taxon>
        <taxon>Mollusca</taxon>
        <taxon>Bivalvia</taxon>
        <taxon>Autobranchia</taxon>
        <taxon>Pteriomorphia</taxon>
        <taxon>Ostreida</taxon>
        <taxon>Ostreoidea</taxon>
        <taxon>Ostreidae</taxon>
        <taxon>Magallana</taxon>
    </lineage>
</organism>
<dbReference type="AlphaFoldDB" id="A0A8W8L502"/>
<protein>
    <recommendedName>
        <fullName evidence="2">Mitochondria-eating protein C-terminal domain-containing protein</fullName>
    </recommendedName>
</protein>
<sequence>MATKNTLPKKITSGRSTNPTNAPAVFQPVEQNDNDFIKDLYYYHMKQADDEIETLRKQLRMKTKSQIESAAEIERLKYELTKLQEATAKPGKEQETINHLLRAKEEHHLTLLDIIAENQRLLKWNTKLKEKQRASRWWIVHDSVNHSHEQHFKNSSTEEDNQDAREETEGIERRLQHNLQEMEDKEKELLRLEAETQELTEQLEHAQHPENQPEDTDGKLGELTSANSIEESHNVADLYDKNCPKDLADNFSETYENEWADALIELTDQKSYAEEEAIRILFDIFQDAYGFSNKQVAMYFNSVSEGMKVFGLDNHEKWPLGVTKLVKDHMKSLSVLVAGNVSKEFLKNQNENYGNATSIYAEACAELCLFMCVQSPAFFLDFSTPKGKFDKEKFTVYTKSGDEYAFPVWPPLYLYKEGPMIGKGIAQGL</sequence>
<evidence type="ECO:0000259" key="2">
    <source>
        <dbReference type="Pfam" id="PF16026"/>
    </source>
</evidence>
<dbReference type="EnsemblMetazoa" id="G26712.1">
    <property type="protein sequence ID" value="G26712.1:cds"/>
    <property type="gene ID" value="G26712"/>
</dbReference>
<dbReference type="Pfam" id="PF16026">
    <property type="entry name" value="MIEAP"/>
    <property type="match status" value="1"/>
</dbReference>
<dbReference type="InterPro" id="IPR031981">
    <property type="entry name" value="MIEAP_C"/>
</dbReference>
<accession>A0A8W8L502</accession>
<name>A0A8W8L502_MAGGI</name>
<dbReference type="OrthoDB" id="6159177at2759"/>
<feature type="region of interest" description="Disordered" evidence="1">
    <location>
        <begin position="1"/>
        <end position="26"/>
    </location>
</feature>